<feature type="region of interest" description="Disordered" evidence="1">
    <location>
        <begin position="28"/>
        <end position="63"/>
    </location>
</feature>
<sequence length="132" mass="14834">RLTISTKWMKIFSQLLVCEKDVFKTKMRDEAGSNRPKRGEFVQAQSRRYKRGPSKGDSVSGVDCSTKHETFETRDGLPSCFSKQVGNLHAQCAEDGAAEELLTRREVLTTTPLVIAWLANLEDLLLSLKEDS</sequence>
<name>A0A0S7EKS6_9TELE</name>
<feature type="non-terminal residue" evidence="2">
    <location>
        <position position="1"/>
    </location>
</feature>
<accession>A0A0S7EKS6</accession>
<organism evidence="2">
    <name type="scientific">Poeciliopsis prolifica</name>
    <name type="common">blackstripe livebearer</name>
    <dbReference type="NCBI Taxonomy" id="188132"/>
    <lineage>
        <taxon>Eukaryota</taxon>
        <taxon>Metazoa</taxon>
        <taxon>Chordata</taxon>
        <taxon>Craniata</taxon>
        <taxon>Vertebrata</taxon>
        <taxon>Euteleostomi</taxon>
        <taxon>Actinopterygii</taxon>
        <taxon>Neopterygii</taxon>
        <taxon>Teleostei</taxon>
        <taxon>Neoteleostei</taxon>
        <taxon>Acanthomorphata</taxon>
        <taxon>Ovalentaria</taxon>
        <taxon>Atherinomorphae</taxon>
        <taxon>Cyprinodontiformes</taxon>
        <taxon>Poeciliidae</taxon>
        <taxon>Poeciliinae</taxon>
        <taxon>Poeciliopsis</taxon>
    </lineage>
</organism>
<evidence type="ECO:0000313" key="2">
    <source>
        <dbReference type="EMBL" id="JAO05093.1"/>
    </source>
</evidence>
<protein>
    <submittedName>
        <fullName evidence="2">PPUP9402</fullName>
    </submittedName>
</protein>
<dbReference type="AlphaFoldDB" id="A0A0S7EKS6"/>
<proteinExistence type="predicted"/>
<gene>
    <name evidence="2" type="primary">PPUP9402</name>
</gene>
<feature type="compositionally biased region" description="Basic and acidic residues" evidence="1">
    <location>
        <begin position="28"/>
        <end position="40"/>
    </location>
</feature>
<dbReference type="EMBL" id="GBYX01476584">
    <property type="protein sequence ID" value="JAO05093.1"/>
    <property type="molecule type" value="Transcribed_RNA"/>
</dbReference>
<evidence type="ECO:0000256" key="1">
    <source>
        <dbReference type="SAM" id="MobiDB-lite"/>
    </source>
</evidence>
<reference evidence="2" key="1">
    <citation type="submission" date="2014-12" db="EMBL/GenBank/DDBJ databases">
        <title>Parallel Evolution in Life History Adaptation Evident in the Tissue-Specific Poeciliopsis prolifica transcriptome.</title>
        <authorList>
            <person name="Jue N.K."/>
            <person name="Foley R.J."/>
            <person name="Obergfell C."/>
            <person name="Reznick D.N."/>
            <person name="O'Neill R.J."/>
            <person name="O'Neill M.J."/>
        </authorList>
    </citation>
    <scope>NUCLEOTIDE SEQUENCE</scope>
</reference>